<keyword evidence="3" id="KW-1185">Reference proteome</keyword>
<dbReference type="EMBL" id="OZ075138">
    <property type="protein sequence ID" value="CAL5013237.1"/>
    <property type="molecule type" value="Genomic_DNA"/>
</dbReference>
<dbReference type="PANTHER" id="PTHR31672">
    <property type="entry name" value="BNACNNG10540D PROTEIN"/>
    <property type="match status" value="1"/>
</dbReference>
<dbReference type="InterPro" id="IPR001810">
    <property type="entry name" value="F-box_dom"/>
</dbReference>
<dbReference type="InterPro" id="IPR036047">
    <property type="entry name" value="F-box-like_dom_sf"/>
</dbReference>
<dbReference type="NCBIfam" id="TIGR01640">
    <property type="entry name" value="F_box_assoc_1"/>
    <property type="match status" value="1"/>
</dbReference>
<dbReference type="Proteomes" id="UP001497457">
    <property type="component" value="Chromosome 28b"/>
</dbReference>
<protein>
    <recommendedName>
        <fullName evidence="1">F-box domain-containing protein</fullName>
    </recommendedName>
</protein>
<evidence type="ECO:0000313" key="2">
    <source>
        <dbReference type="EMBL" id="CAL5013237.1"/>
    </source>
</evidence>
<reference evidence="3" key="1">
    <citation type="submission" date="2024-06" db="EMBL/GenBank/DDBJ databases">
        <authorList>
            <person name="Ryan C."/>
        </authorList>
    </citation>
    <scope>NUCLEOTIDE SEQUENCE [LARGE SCALE GENOMIC DNA]</scope>
</reference>
<dbReference type="Gene3D" id="1.20.1280.50">
    <property type="match status" value="1"/>
</dbReference>
<feature type="domain" description="F-box" evidence="1">
    <location>
        <begin position="24"/>
        <end position="64"/>
    </location>
</feature>
<reference evidence="2 3" key="2">
    <citation type="submission" date="2024-10" db="EMBL/GenBank/DDBJ databases">
        <authorList>
            <person name="Ryan C."/>
        </authorList>
    </citation>
    <scope>NUCLEOTIDE SEQUENCE [LARGE SCALE GENOMIC DNA]</scope>
</reference>
<gene>
    <name evidence="2" type="ORF">URODEC1_LOCUS71298</name>
</gene>
<dbReference type="Pfam" id="PF00646">
    <property type="entry name" value="F-box"/>
    <property type="match status" value="1"/>
</dbReference>
<organism evidence="2 3">
    <name type="scientific">Urochloa decumbens</name>
    <dbReference type="NCBI Taxonomy" id="240449"/>
    <lineage>
        <taxon>Eukaryota</taxon>
        <taxon>Viridiplantae</taxon>
        <taxon>Streptophyta</taxon>
        <taxon>Embryophyta</taxon>
        <taxon>Tracheophyta</taxon>
        <taxon>Spermatophyta</taxon>
        <taxon>Magnoliopsida</taxon>
        <taxon>Liliopsida</taxon>
        <taxon>Poales</taxon>
        <taxon>Poaceae</taxon>
        <taxon>PACMAD clade</taxon>
        <taxon>Panicoideae</taxon>
        <taxon>Panicodae</taxon>
        <taxon>Paniceae</taxon>
        <taxon>Melinidinae</taxon>
        <taxon>Urochloa</taxon>
    </lineage>
</organism>
<dbReference type="PANTHER" id="PTHR31672:SF13">
    <property type="entry name" value="F-BOX PROTEIN CPR30-LIKE"/>
    <property type="match status" value="1"/>
</dbReference>
<dbReference type="SUPFAM" id="SSF81383">
    <property type="entry name" value="F-box domain"/>
    <property type="match status" value="1"/>
</dbReference>
<dbReference type="AlphaFoldDB" id="A0ABC9C217"/>
<dbReference type="InterPro" id="IPR050796">
    <property type="entry name" value="SCF_F-box_component"/>
</dbReference>
<sequence>MATPAASPTDGEATAAVEDGGLSLPTDTFGEILLRLPPSCRLWARLVCRHWRDVIDARTPRIPPPKVLAFSNEKSASAYVVNDLEHGWGREVWRVSAGRSKGSRIHVRVVGTCNGLLCLCDESNPGGSGRVALLNPLTGETLRVPPLPISHRGLYGYESWKVCTFGFVPETKKYKLLHLPCRCDRTGGFNSVQAFTLGDAAWRDVAAPGASCCLDAGVVSTGGAAYWATAGMERVVSFDLGEERVAFDVPLPVGPGPGCVCSLVEFHGRLGLAVSDGRRTAPSKTELWVLGDGGANGGGRQGWSKRYSVQYTVRVEGVDQRLAAPHFAHGGEYVLTVQTEGWRKMHLHAHRMRDAGKRLQSGEVRSVRIGGEPGTAVAYCKDANELRTFAYVETTEPLSVYKVDDHWSRKGSNRK</sequence>
<dbReference type="InterPro" id="IPR017451">
    <property type="entry name" value="F-box-assoc_interact_dom"/>
</dbReference>
<dbReference type="SMART" id="SM00256">
    <property type="entry name" value="FBOX"/>
    <property type="match status" value="1"/>
</dbReference>
<accession>A0ABC9C217</accession>
<proteinExistence type="predicted"/>
<evidence type="ECO:0000313" key="3">
    <source>
        <dbReference type="Proteomes" id="UP001497457"/>
    </source>
</evidence>
<dbReference type="Pfam" id="PF08268">
    <property type="entry name" value="FBA_3"/>
    <property type="match status" value="1"/>
</dbReference>
<evidence type="ECO:0000259" key="1">
    <source>
        <dbReference type="SMART" id="SM00256"/>
    </source>
</evidence>
<name>A0ABC9C217_9POAL</name>
<dbReference type="InterPro" id="IPR013187">
    <property type="entry name" value="F-box-assoc_dom_typ3"/>
</dbReference>